<protein>
    <recommendedName>
        <fullName evidence="9">Metalloendopeptidase</fullName>
        <ecNumber evidence="9">3.4.24.-</ecNumber>
    </recommendedName>
</protein>
<feature type="domain" description="Peptidase M12A" evidence="12">
    <location>
        <begin position="143"/>
        <end position="344"/>
    </location>
</feature>
<dbReference type="InterPro" id="IPR001506">
    <property type="entry name" value="Peptidase_M12A"/>
</dbReference>
<dbReference type="PROSITE" id="PS51864">
    <property type="entry name" value="ASTACIN"/>
    <property type="match status" value="1"/>
</dbReference>
<dbReference type="InterPro" id="IPR006026">
    <property type="entry name" value="Peptidase_Metallo"/>
</dbReference>
<evidence type="ECO:0000256" key="5">
    <source>
        <dbReference type="ARBA" id="ARBA00023049"/>
    </source>
</evidence>
<feature type="active site" evidence="8">
    <location>
        <position position="241"/>
    </location>
</feature>
<feature type="domain" description="Laminin G" evidence="11">
    <location>
        <begin position="1"/>
        <end position="87"/>
    </location>
</feature>
<dbReference type="InterPro" id="IPR013320">
    <property type="entry name" value="ConA-like_dom_sf"/>
</dbReference>
<keyword evidence="3 8" id="KW-0378">Hydrolase</keyword>
<dbReference type="SMART" id="SM00235">
    <property type="entry name" value="ZnMc"/>
    <property type="match status" value="1"/>
</dbReference>
<dbReference type="PRINTS" id="PR00480">
    <property type="entry name" value="ASTACIN"/>
</dbReference>
<dbReference type="Pfam" id="PF01400">
    <property type="entry name" value="Astacin"/>
    <property type="match status" value="1"/>
</dbReference>
<evidence type="ECO:0000256" key="3">
    <source>
        <dbReference type="ARBA" id="ARBA00022801"/>
    </source>
</evidence>
<evidence type="ECO:0000256" key="7">
    <source>
        <dbReference type="PROSITE-ProRule" id="PRU00122"/>
    </source>
</evidence>
<dbReference type="SUPFAM" id="SSF55486">
    <property type="entry name" value="Metalloproteases ('zincins'), catalytic domain"/>
    <property type="match status" value="1"/>
</dbReference>
<keyword evidence="1 8" id="KW-0645">Protease</keyword>
<keyword evidence="13" id="KW-1185">Reference proteome</keyword>
<dbReference type="InterPro" id="IPR024079">
    <property type="entry name" value="MetalloPept_cat_dom_sf"/>
</dbReference>
<feature type="region of interest" description="Disordered" evidence="10">
    <location>
        <begin position="344"/>
        <end position="377"/>
    </location>
</feature>
<feature type="binding site" evidence="8">
    <location>
        <position position="240"/>
    </location>
    <ligand>
        <name>Zn(2+)</name>
        <dbReference type="ChEBI" id="CHEBI:29105"/>
        <note>catalytic</note>
    </ligand>
</feature>
<keyword evidence="2 8" id="KW-0479">Metal-binding</keyword>
<keyword evidence="5 8" id="KW-0482">Metalloprotease</keyword>
<accession>A0A915NG52</accession>
<dbReference type="AlphaFoldDB" id="A0A915NG52"/>
<evidence type="ECO:0000256" key="10">
    <source>
        <dbReference type="SAM" id="MobiDB-lite"/>
    </source>
</evidence>
<dbReference type="WBParaSite" id="scf7180000416941.g794">
    <property type="protein sequence ID" value="scf7180000416941.g794"/>
    <property type="gene ID" value="scf7180000416941.g794"/>
</dbReference>
<dbReference type="Gene3D" id="3.40.390.10">
    <property type="entry name" value="Collagenase (Catalytic Domain)"/>
    <property type="match status" value="1"/>
</dbReference>
<comment type="caution">
    <text evidence="7">Lacks conserved residue(s) required for the propagation of feature annotation.</text>
</comment>
<dbReference type="CDD" id="cd04280">
    <property type="entry name" value="ZnMc_astacin_like"/>
    <property type="match status" value="1"/>
</dbReference>
<feature type="compositionally biased region" description="Pro residues" evidence="10">
    <location>
        <begin position="360"/>
        <end position="370"/>
    </location>
</feature>
<evidence type="ECO:0000313" key="14">
    <source>
        <dbReference type="WBParaSite" id="scf7180000416941.g794"/>
    </source>
</evidence>
<evidence type="ECO:0000256" key="1">
    <source>
        <dbReference type="ARBA" id="ARBA00022670"/>
    </source>
</evidence>
<keyword evidence="6" id="KW-1015">Disulfide bond</keyword>
<evidence type="ECO:0000256" key="8">
    <source>
        <dbReference type="PROSITE-ProRule" id="PRU01211"/>
    </source>
</evidence>
<dbReference type="PANTHER" id="PTHR10127">
    <property type="entry name" value="DISCOIDIN, CUB, EGF, LAMININ , AND ZINC METALLOPROTEASE DOMAIN CONTAINING"/>
    <property type="match status" value="1"/>
</dbReference>
<dbReference type="Proteomes" id="UP000887560">
    <property type="component" value="Unplaced"/>
</dbReference>
<dbReference type="GO" id="GO:0004222">
    <property type="term" value="F:metalloendopeptidase activity"/>
    <property type="evidence" value="ECO:0007669"/>
    <property type="project" value="UniProtKB-UniRule"/>
</dbReference>
<reference evidence="14" key="1">
    <citation type="submission" date="2022-11" db="UniProtKB">
        <authorList>
            <consortium name="WormBaseParasite"/>
        </authorList>
    </citation>
    <scope>IDENTIFICATION</scope>
</reference>
<evidence type="ECO:0000259" key="12">
    <source>
        <dbReference type="PROSITE" id="PS51864"/>
    </source>
</evidence>
<dbReference type="CDD" id="cd00110">
    <property type="entry name" value="LamG"/>
    <property type="match status" value="1"/>
</dbReference>
<dbReference type="EC" id="3.4.24.-" evidence="9"/>
<proteinExistence type="predicted"/>
<evidence type="ECO:0000256" key="9">
    <source>
        <dbReference type="RuleBase" id="RU361183"/>
    </source>
</evidence>
<dbReference type="Gene3D" id="2.60.120.200">
    <property type="match status" value="1"/>
</dbReference>
<dbReference type="SUPFAM" id="SSF49899">
    <property type="entry name" value="Concanavalin A-like lectins/glucanases"/>
    <property type="match status" value="1"/>
</dbReference>
<sequence>IRATRRGRNGTLQINRGKIVEGRSSGILAMLNVEGNIFIGGVPDLNIMTAGMFNQNFVGCLGEVELNGQRIDLMANAIDGRNSERNSWITEDANDWVFESTESNEEMTPPTISTDDYVFVGDMVFEKQSIAEEDSEEEGVQKSVIKDKSRIWPNKQLPIYFDNSVGRRARKAVQSAINTLEDETCISFPKYDPSRHKHYVTIKSTQKGCWAYIGFNNEQKHNQLNLQTGTFCESAHTAIHELMHSLGVYHEQMRYDRDEYIEVLFDNLRPDVVSEYQKQSRATLETYGEPYDYGSIMHYQVRAGTKNGLPAFRVLRRYNENAIGNARTPSRIDLRKLNKLYGCSQTDTDDSSSGEVNPYTPRPPIRPTPRPIDEDDDSSNEATSCGNGCCCRCRCKGYICQCNCPCTCLHYGNNKHYCDCRCPLIFVPTLFNHRVAAQVAKRK</sequence>
<evidence type="ECO:0000313" key="13">
    <source>
        <dbReference type="Proteomes" id="UP000887560"/>
    </source>
</evidence>
<evidence type="ECO:0000256" key="2">
    <source>
        <dbReference type="ARBA" id="ARBA00022723"/>
    </source>
</evidence>
<comment type="cofactor">
    <cofactor evidence="8 9">
        <name>Zn(2+)</name>
        <dbReference type="ChEBI" id="CHEBI:29105"/>
    </cofactor>
    <text evidence="8 9">Binds 1 zinc ion per subunit.</text>
</comment>
<dbReference type="Pfam" id="PF02210">
    <property type="entry name" value="Laminin_G_2"/>
    <property type="match status" value="1"/>
</dbReference>
<dbReference type="InterPro" id="IPR001791">
    <property type="entry name" value="Laminin_G"/>
</dbReference>
<feature type="binding site" evidence="8">
    <location>
        <position position="244"/>
    </location>
    <ligand>
        <name>Zn(2+)</name>
        <dbReference type="ChEBI" id="CHEBI:29105"/>
        <note>catalytic</note>
    </ligand>
</feature>
<evidence type="ECO:0000256" key="4">
    <source>
        <dbReference type="ARBA" id="ARBA00022833"/>
    </source>
</evidence>
<evidence type="ECO:0000259" key="11">
    <source>
        <dbReference type="PROSITE" id="PS50025"/>
    </source>
</evidence>
<dbReference type="PANTHER" id="PTHR10127:SF780">
    <property type="entry name" value="METALLOENDOPEPTIDASE"/>
    <property type="match status" value="1"/>
</dbReference>
<organism evidence="13 14">
    <name type="scientific">Meloidogyne floridensis</name>
    <dbReference type="NCBI Taxonomy" id="298350"/>
    <lineage>
        <taxon>Eukaryota</taxon>
        <taxon>Metazoa</taxon>
        <taxon>Ecdysozoa</taxon>
        <taxon>Nematoda</taxon>
        <taxon>Chromadorea</taxon>
        <taxon>Rhabditida</taxon>
        <taxon>Tylenchina</taxon>
        <taxon>Tylenchomorpha</taxon>
        <taxon>Tylenchoidea</taxon>
        <taxon>Meloidogynidae</taxon>
        <taxon>Meloidogyninae</taxon>
        <taxon>Meloidogyne</taxon>
    </lineage>
</organism>
<dbReference type="GO" id="GO:0008270">
    <property type="term" value="F:zinc ion binding"/>
    <property type="evidence" value="ECO:0007669"/>
    <property type="project" value="UniProtKB-UniRule"/>
</dbReference>
<dbReference type="InterPro" id="IPR034035">
    <property type="entry name" value="Astacin-like_dom"/>
</dbReference>
<keyword evidence="4 8" id="KW-0862">Zinc</keyword>
<evidence type="ECO:0000256" key="6">
    <source>
        <dbReference type="ARBA" id="ARBA00023157"/>
    </source>
</evidence>
<dbReference type="GO" id="GO:0006508">
    <property type="term" value="P:proteolysis"/>
    <property type="evidence" value="ECO:0007669"/>
    <property type="project" value="UniProtKB-KW"/>
</dbReference>
<dbReference type="PROSITE" id="PS50025">
    <property type="entry name" value="LAM_G_DOMAIN"/>
    <property type="match status" value="1"/>
</dbReference>
<name>A0A915NG52_9BILA</name>
<feature type="binding site" evidence="8">
    <location>
        <position position="250"/>
    </location>
    <ligand>
        <name>Zn(2+)</name>
        <dbReference type="ChEBI" id="CHEBI:29105"/>
        <note>catalytic</note>
    </ligand>
</feature>